<feature type="domain" description="SUF system FeS cluster assembly SufBD core" evidence="1">
    <location>
        <begin position="101"/>
        <end position="323"/>
    </location>
</feature>
<dbReference type="SUPFAM" id="SSF101960">
    <property type="entry name" value="Stabilizer of iron transporter SufD"/>
    <property type="match status" value="1"/>
</dbReference>
<name>A0A6L5X5U8_9FIRM</name>
<accession>A0A6L5X5U8</accession>
<evidence type="ECO:0000259" key="1">
    <source>
        <dbReference type="Pfam" id="PF01458"/>
    </source>
</evidence>
<dbReference type="Proteomes" id="UP000481852">
    <property type="component" value="Unassembled WGS sequence"/>
</dbReference>
<dbReference type="Pfam" id="PF01458">
    <property type="entry name" value="SUFBD_core"/>
    <property type="match status" value="1"/>
</dbReference>
<keyword evidence="3" id="KW-1185">Reference proteome</keyword>
<protein>
    <submittedName>
        <fullName evidence="2">SufD family Fe-S cluster assembly protein</fullName>
    </submittedName>
</protein>
<dbReference type="AlphaFoldDB" id="A0A6L5X5U8"/>
<dbReference type="PANTHER" id="PTHR43575">
    <property type="entry name" value="PROTEIN ABCI7, CHLOROPLASTIC"/>
    <property type="match status" value="1"/>
</dbReference>
<evidence type="ECO:0000313" key="3">
    <source>
        <dbReference type="Proteomes" id="UP000481852"/>
    </source>
</evidence>
<dbReference type="GO" id="GO:0016226">
    <property type="term" value="P:iron-sulfur cluster assembly"/>
    <property type="evidence" value="ECO:0007669"/>
    <property type="project" value="InterPro"/>
</dbReference>
<dbReference type="InterPro" id="IPR055346">
    <property type="entry name" value="Fe-S_cluster_assembly_SufBD"/>
</dbReference>
<reference evidence="2 3" key="1">
    <citation type="submission" date="2019-08" db="EMBL/GenBank/DDBJ databases">
        <title>In-depth cultivation of the pig gut microbiome towards novel bacterial diversity and tailored functional studies.</title>
        <authorList>
            <person name="Wylensek D."/>
            <person name="Hitch T.C.A."/>
            <person name="Clavel T."/>
        </authorList>
    </citation>
    <scope>NUCLEOTIDE SEQUENCE [LARGE SCALE GENOMIC DNA]</scope>
    <source>
        <strain evidence="2 3">Oil+RF-744-WCA-WT-11</strain>
    </source>
</reference>
<dbReference type="RefSeq" id="WP_154522053.1">
    <property type="nucleotide sequence ID" value="NZ_VULZ01000001.1"/>
</dbReference>
<dbReference type="InterPro" id="IPR037284">
    <property type="entry name" value="SUF_FeS_clus_asmbl_SufBD_sf"/>
</dbReference>
<gene>
    <name evidence="2" type="ORF">FYJ35_01365</name>
</gene>
<dbReference type="PANTHER" id="PTHR43575:SF1">
    <property type="entry name" value="PROTEIN ABCI7, CHLOROPLASTIC"/>
    <property type="match status" value="1"/>
</dbReference>
<comment type="caution">
    <text evidence="2">The sequence shown here is derived from an EMBL/GenBank/DDBJ whole genome shotgun (WGS) entry which is preliminary data.</text>
</comment>
<organism evidence="2 3">
    <name type="scientific">Porcincola intestinalis</name>
    <dbReference type="NCBI Taxonomy" id="2606632"/>
    <lineage>
        <taxon>Bacteria</taxon>
        <taxon>Bacillati</taxon>
        <taxon>Bacillota</taxon>
        <taxon>Clostridia</taxon>
        <taxon>Lachnospirales</taxon>
        <taxon>Lachnospiraceae</taxon>
        <taxon>Porcincola</taxon>
    </lineage>
</organism>
<evidence type="ECO:0000313" key="2">
    <source>
        <dbReference type="EMBL" id="MSS13712.1"/>
    </source>
</evidence>
<dbReference type="EMBL" id="VULZ01000001">
    <property type="protein sequence ID" value="MSS13712.1"/>
    <property type="molecule type" value="Genomic_DNA"/>
</dbReference>
<sequence length="355" mass="38855">MNMTLNRLPSITWYWLKMNNGSLEGVDPAGEVSMKEEIPSQITAETLRLEDLPEQATGMGKDMTALVRTSGVPVHSYATAENQQADGVLRLGYAFEHEARSVNAVSLRAARHSSLTVVQDFSSAPEAEGFAAVQTRYLVEEGAVLKLIQIERLGSGYTFLNDIGGRVENSGRVELIHLVLDGGHTYLGVQSDLAGYKSALKADIGYRVGGDHTQDINYFANHTGKKTTCDINARGVLRDHARKVFRGTIDLKKGSSGSVGNEKEDVLMMDDTVRNQTLPVILCTEEDVVGNHGATIGRLDESVLFYLQSRGMDREAVYEMMADARVASVVHLIEDGRTRAEVERYLGGISDSNEE</sequence>
<dbReference type="InterPro" id="IPR000825">
    <property type="entry name" value="SUF_FeS_clus_asmbl_SufBD_core"/>
</dbReference>
<proteinExistence type="predicted"/>